<proteinExistence type="predicted"/>
<dbReference type="GO" id="GO:0046872">
    <property type="term" value="F:metal ion binding"/>
    <property type="evidence" value="ECO:0007669"/>
    <property type="project" value="InterPro"/>
</dbReference>
<protein>
    <submittedName>
        <fullName evidence="2">Heavy-metal-associated domain-containing protein</fullName>
    </submittedName>
</protein>
<dbReference type="SUPFAM" id="SSF55008">
    <property type="entry name" value="HMA, heavy metal-associated domain"/>
    <property type="match status" value="1"/>
</dbReference>
<dbReference type="Proteomes" id="UP000184513">
    <property type="component" value="Unassembled WGS sequence"/>
</dbReference>
<sequence>MKRLGIIALLTIFSLSGVMAQLIKVDQEVFGMDCAPCAYGLERGLKKMDGLEKVQVSLNDGKAYLKLASDNKLTLQKIQEEVRNNGFSAKNAEVTIVGQLVKNENAWQVNVNGETFIVSSDTPSEIVKSLNTGKIKLKVFVKDKEDNHLNGTWDIRIVEVLKS</sequence>
<reference evidence="2 3" key="1">
    <citation type="submission" date="2016-11" db="EMBL/GenBank/DDBJ databases">
        <authorList>
            <person name="Jaros S."/>
            <person name="Januszkiewicz K."/>
            <person name="Wedrychowicz H."/>
        </authorList>
    </citation>
    <scope>NUCLEOTIDE SEQUENCE [LARGE SCALE GENOMIC DNA]</scope>
    <source>
        <strain evidence="2 3">CGMCC 1.6102</strain>
    </source>
</reference>
<dbReference type="Gene3D" id="3.30.70.100">
    <property type="match status" value="1"/>
</dbReference>
<dbReference type="OrthoDB" id="5513217at2"/>
<name>A0A1M7MHT9_9BACT</name>
<dbReference type="CDD" id="cd00371">
    <property type="entry name" value="HMA"/>
    <property type="match status" value="1"/>
</dbReference>
<dbReference type="InterPro" id="IPR036163">
    <property type="entry name" value="HMA_dom_sf"/>
</dbReference>
<accession>A0A1M7MHT9</accession>
<feature type="domain" description="HMA" evidence="1">
    <location>
        <begin position="23"/>
        <end position="90"/>
    </location>
</feature>
<dbReference type="Pfam" id="PF00403">
    <property type="entry name" value="HMA"/>
    <property type="match status" value="1"/>
</dbReference>
<dbReference type="InterPro" id="IPR006121">
    <property type="entry name" value="HMA_dom"/>
</dbReference>
<organism evidence="2 3">
    <name type="scientific">Cyclobacterium lianum</name>
    <dbReference type="NCBI Taxonomy" id="388280"/>
    <lineage>
        <taxon>Bacteria</taxon>
        <taxon>Pseudomonadati</taxon>
        <taxon>Bacteroidota</taxon>
        <taxon>Cytophagia</taxon>
        <taxon>Cytophagales</taxon>
        <taxon>Cyclobacteriaceae</taxon>
        <taxon>Cyclobacterium</taxon>
    </lineage>
</organism>
<dbReference type="AlphaFoldDB" id="A0A1M7MHT9"/>
<gene>
    <name evidence="2" type="ORF">SAMN04488057_104308</name>
</gene>
<evidence type="ECO:0000259" key="1">
    <source>
        <dbReference type="PROSITE" id="PS50846"/>
    </source>
</evidence>
<dbReference type="EMBL" id="FRCY01000004">
    <property type="protein sequence ID" value="SHM90470.1"/>
    <property type="molecule type" value="Genomic_DNA"/>
</dbReference>
<dbReference type="STRING" id="388280.SAMN04488057_104308"/>
<evidence type="ECO:0000313" key="3">
    <source>
        <dbReference type="Proteomes" id="UP000184513"/>
    </source>
</evidence>
<dbReference type="PROSITE" id="PS50846">
    <property type="entry name" value="HMA_2"/>
    <property type="match status" value="1"/>
</dbReference>
<keyword evidence="3" id="KW-1185">Reference proteome</keyword>
<evidence type="ECO:0000313" key="2">
    <source>
        <dbReference type="EMBL" id="SHM90470.1"/>
    </source>
</evidence>
<dbReference type="RefSeq" id="WP_073094244.1">
    <property type="nucleotide sequence ID" value="NZ_FRCY01000004.1"/>
</dbReference>